<accession>A0ABR2J0R4</accession>
<dbReference type="SUPFAM" id="SSF140984">
    <property type="entry name" value="PTPA-like"/>
    <property type="match status" value="1"/>
</dbReference>
<evidence type="ECO:0000256" key="2">
    <source>
        <dbReference type="ARBA" id="ARBA00004496"/>
    </source>
</evidence>
<evidence type="ECO:0000313" key="9">
    <source>
        <dbReference type="Proteomes" id="UP001470230"/>
    </source>
</evidence>
<reference evidence="8 9" key="1">
    <citation type="submission" date="2024-04" db="EMBL/GenBank/DDBJ databases">
        <title>Tritrichomonas musculus Genome.</title>
        <authorList>
            <person name="Alves-Ferreira E."/>
            <person name="Grigg M."/>
            <person name="Lorenzi H."/>
            <person name="Galac M."/>
        </authorList>
    </citation>
    <scope>NUCLEOTIDE SEQUENCE [LARGE SCALE GENOMIC DNA]</scope>
    <source>
        <strain evidence="8 9">EAF2021</strain>
    </source>
</reference>
<dbReference type="InterPro" id="IPR004327">
    <property type="entry name" value="Phstyr_phstse_ac"/>
</dbReference>
<comment type="function">
    <text evidence="7">PPIases accelerate the folding of proteins. It catalyzes the cis-trans isomerization of proline imidic peptide bonds in oligopeptides.</text>
</comment>
<keyword evidence="5 7" id="KW-0697">Rotamase</keyword>
<dbReference type="PANTHER" id="PTHR10012:SF0">
    <property type="entry name" value="SERINE_THREONINE-PROTEIN PHOSPHATASE 2A ACTIVATOR"/>
    <property type="match status" value="1"/>
</dbReference>
<dbReference type="Gene3D" id="1.20.120.1150">
    <property type="match status" value="1"/>
</dbReference>
<comment type="catalytic activity">
    <reaction evidence="1 7">
        <text>[protein]-peptidylproline (omega=180) = [protein]-peptidylproline (omega=0)</text>
        <dbReference type="Rhea" id="RHEA:16237"/>
        <dbReference type="Rhea" id="RHEA-COMP:10747"/>
        <dbReference type="Rhea" id="RHEA-COMP:10748"/>
        <dbReference type="ChEBI" id="CHEBI:83833"/>
        <dbReference type="ChEBI" id="CHEBI:83834"/>
        <dbReference type="EC" id="5.2.1.8"/>
    </reaction>
</comment>
<proteinExistence type="inferred from homology"/>
<organism evidence="8 9">
    <name type="scientific">Tritrichomonas musculus</name>
    <dbReference type="NCBI Taxonomy" id="1915356"/>
    <lineage>
        <taxon>Eukaryota</taxon>
        <taxon>Metamonada</taxon>
        <taxon>Parabasalia</taxon>
        <taxon>Tritrichomonadida</taxon>
        <taxon>Tritrichomonadidae</taxon>
        <taxon>Tritrichomonas</taxon>
    </lineage>
</organism>
<dbReference type="InterPro" id="IPR043170">
    <property type="entry name" value="PTPA_C_lid"/>
</dbReference>
<comment type="subcellular location">
    <subcellularLocation>
        <location evidence="2 7">Cytoplasm</location>
    </subcellularLocation>
</comment>
<evidence type="ECO:0000256" key="6">
    <source>
        <dbReference type="ARBA" id="ARBA00023235"/>
    </source>
</evidence>
<evidence type="ECO:0000256" key="1">
    <source>
        <dbReference type="ARBA" id="ARBA00000971"/>
    </source>
</evidence>
<sequence>MASIADSVEDPNAADILELSELSKNINSENDIMKWNDSPAYNYIYDVLVRLNDSVKSKPRSAERVKRPIIHNIIGALNNVRKILNEVEPLKQPMRFGNRAFRIFLTRVYNERAEILKEVTDNKDACEYFCQSFGSWTRIDYGTGHEFNFLAFITSLAVLGLIDTQDCMALVFDVFWAYWDLTLAVQDRYHQEPAGSHGAWGVDDYVALPFVFGSSQLIDHSEITPANVIDPIVAKAHKDEYIYCRWIDYLYQVKKGSFSEHSRMLYSLRNLPHFTKLNNGMIKMYRGEVMDRFLVVQHFRFGSVLKWESDGTEPQEEAQE</sequence>
<protein>
    <recommendedName>
        <fullName evidence="7">Serine/threonine-protein phosphatase 2A activator</fullName>
        <ecNumber evidence="7">5.2.1.8</ecNumber>
    </recommendedName>
    <alternativeName>
        <fullName evidence="7">Phosphotyrosyl phosphatase activator</fullName>
    </alternativeName>
</protein>
<dbReference type="InterPro" id="IPR037218">
    <property type="entry name" value="PTPA_sf"/>
</dbReference>
<evidence type="ECO:0000256" key="4">
    <source>
        <dbReference type="ARBA" id="ARBA00022490"/>
    </source>
</evidence>
<evidence type="ECO:0000313" key="8">
    <source>
        <dbReference type="EMBL" id="KAK8871136.1"/>
    </source>
</evidence>
<evidence type="ECO:0000256" key="5">
    <source>
        <dbReference type="ARBA" id="ARBA00023110"/>
    </source>
</evidence>
<dbReference type="PANTHER" id="PTHR10012">
    <property type="entry name" value="SERINE/THREONINE-PROTEIN PHOSPHATASE 2A REGULATORY SUBUNIT B"/>
    <property type="match status" value="1"/>
</dbReference>
<keyword evidence="6 7" id="KW-0413">Isomerase</keyword>
<gene>
    <name evidence="8" type="ORF">M9Y10_009049</name>
</gene>
<dbReference type="EMBL" id="JAPFFF010000014">
    <property type="protein sequence ID" value="KAK8871136.1"/>
    <property type="molecule type" value="Genomic_DNA"/>
</dbReference>
<comment type="similarity">
    <text evidence="3 7">Belongs to the PTPA-type PPIase family.</text>
</comment>
<dbReference type="Proteomes" id="UP001470230">
    <property type="component" value="Unassembled WGS sequence"/>
</dbReference>
<dbReference type="EC" id="5.2.1.8" evidence="7"/>
<dbReference type="Pfam" id="PF03095">
    <property type="entry name" value="PTPA"/>
    <property type="match status" value="1"/>
</dbReference>
<name>A0ABR2J0R4_9EUKA</name>
<keyword evidence="4 7" id="KW-0963">Cytoplasm</keyword>
<evidence type="ECO:0000256" key="3">
    <source>
        <dbReference type="ARBA" id="ARBA00011019"/>
    </source>
</evidence>
<comment type="caution">
    <text evidence="8">The sequence shown here is derived from an EMBL/GenBank/DDBJ whole genome shotgun (WGS) entry which is preliminary data.</text>
</comment>
<evidence type="ECO:0000256" key="7">
    <source>
        <dbReference type="RuleBase" id="RU361210"/>
    </source>
</evidence>
<dbReference type="PIRSF" id="PIRSF016325">
    <property type="entry name" value="Phstyr_phstse_ac"/>
    <property type="match status" value="1"/>
</dbReference>
<keyword evidence="9" id="KW-1185">Reference proteome</keyword>